<keyword evidence="5" id="KW-1185">Reference proteome</keyword>
<name>A0A1W1I2N7_9BACT</name>
<dbReference type="STRING" id="1325564.NSJP_1063"/>
<dbReference type="AlphaFoldDB" id="A0A1W1I2N7"/>
<dbReference type="CDD" id="cd00293">
    <property type="entry name" value="USP-like"/>
    <property type="match status" value="2"/>
</dbReference>
<dbReference type="PRINTS" id="PR01438">
    <property type="entry name" value="UNVRSLSTRESS"/>
</dbReference>
<proteinExistence type="inferred from homology"/>
<dbReference type="InterPro" id="IPR014729">
    <property type="entry name" value="Rossmann-like_a/b/a_fold"/>
</dbReference>
<protein>
    <submittedName>
        <fullName evidence="4">Putative Universal stress protein UspA</fullName>
    </submittedName>
</protein>
<evidence type="ECO:0000259" key="3">
    <source>
        <dbReference type="Pfam" id="PF00582"/>
    </source>
</evidence>
<comment type="similarity">
    <text evidence="1">Belongs to the universal stress protein A family.</text>
</comment>
<dbReference type="InterPro" id="IPR051688">
    <property type="entry name" value="USP_A"/>
</dbReference>
<dbReference type="Gene3D" id="3.40.50.620">
    <property type="entry name" value="HUPs"/>
    <property type="match status" value="2"/>
</dbReference>
<dbReference type="Pfam" id="PF00582">
    <property type="entry name" value="Usp"/>
    <property type="match status" value="2"/>
</dbReference>
<dbReference type="EMBL" id="LT828648">
    <property type="protein sequence ID" value="SLM47235.1"/>
    <property type="molecule type" value="Genomic_DNA"/>
</dbReference>
<gene>
    <name evidence="4" type="ORF">NSJP_1063</name>
</gene>
<evidence type="ECO:0000256" key="2">
    <source>
        <dbReference type="SAM" id="Coils"/>
    </source>
</evidence>
<evidence type="ECO:0000256" key="1">
    <source>
        <dbReference type="ARBA" id="ARBA00008791"/>
    </source>
</evidence>
<evidence type="ECO:0000313" key="4">
    <source>
        <dbReference type="EMBL" id="SLM47235.1"/>
    </source>
</evidence>
<dbReference type="RefSeq" id="WP_080885805.1">
    <property type="nucleotide sequence ID" value="NZ_LT828648.1"/>
</dbReference>
<keyword evidence="2" id="KW-0175">Coiled coil</keyword>
<sequence>MNIVVAMDGSKFGRQALNWAAALPLKDRPRVTALHVLDIDALRAPFVAQSMVAGNQRFIQQEVRRMERRAAETLAEARRQMRTLRLNGKAKELRGGVAPTILKEAPGTHGMIVVGSQGLDALDRLMLGSVSTNVLHHASRPVLIVKAGVRTVRRIVLAADGSTSSRHAMKWLLTKLRPTVSSSGDATRTPIHVTVVHVMPFLRYPELKEAGSRLAEECRRKLLDAGFGADSVCRLGRPADEIVKVAVDRRADLIIMGAQGLGAIARLVLGSVSTRVAQRSSISVLVTR</sequence>
<dbReference type="SUPFAM" id="SSF52402">
    <property type="entry name" value="Adenine nucleotide alpha hydrolases-like"/>
    <property type="match status" value="2"/>
</dbReference>
<reference evidence="4 5" key="1">
    <citation type="submission" date="2017-03" db="EMBL/GenBank/DDBJ databases">
        <authorList>
            <person name="Afonso C.L."/>
            <person name="Miller P.J."/>
            <person name="Scott M.A."/>
            <person name="Spackman E."/>
            <person name="Goraichik I."/>
            <person name="Dimitrov K.M."/>
            <person name="Suarez D.L."/>
            <person name="Swayne D.E."/>
        </authorList>
    </citation>
    <scope>NUCLEOTIDE SEQUENCE [LARGE SCALE GENOMIC DNA]</scope>
    <source>
        <strain evidence="4">Genome sequencing of Nitrospira japonica strain NJ11</strain>
    </source>
</reference>
<feature type="domain" description="UspA" evidence="3">
    <location>
        <begin position="152"/>
        <end position="288"/>
    </location>
</feature>
<dbReference type="InterPro" id="IPR006016">
    <property type="entry name" value="UspA"/>
</dbReference>
<organism evidence="4 5">
    <name type="scientific">Nitrospira japonica</name>
    <dbReference type="NCBI Taxonomy" id="1325564"/>
    <lineage>
        <taxon>Bacteria</taxon>
        <taxon>Pseudomonadati</taxon>
        <taxon>Nitrospirota</taxon>
        <taxon>Nitrospiria</taxon>
        <taxon>Nitrospirales</taxon>
        <taxon>Nitrospiraceae</taxon>
        <taxon>Nitrospira</taxon>
    </lineage>
</organism>
<feature type="coiled-coil region" evidence="2">
    <location>
        <begin position="56"/>
        <end position="87"/>
    </location>
</feature>
<dbReference type="KEGG" id="nja:NSJP_1063"/>
<dbReference type="InterPro" id="IPR006015">
    <property type="entry name" value="Universal_stress_UspA"/>
</dbReference>
<dbReference type="OrthoDB" id="6368426at2"/>
<dbReference type="PANTHER" id="PTHR43010">
    <property type="entry name" value="UNIVERSAL STRESS PROTEIN SLR1230"/>
    <property type="match status" value="1"/>
</dbReference>
<dbReference type="PANTHER" id="PTHR43010:SF1">
    <property type="entry name" value="USPA DOMAIN-CONTAINING PROTEIN"/>
    <property type="match status" value="1"/>
</dbReference>
<evidence type="ECO:0000313" key="5">
    <source>
        <dbReference type="Proteomes" id="UP000192042"/>
    </source>
</evidence>
<accession>A0A1W1I2N7</accession>
<dbReference type="Proteomes" id="UP000192042">
    <property type="component" value="Chromosome I"/>
</dbReference>
<feature type="domain" description="UspA" evidence="3">
    <location>
        <begin position="2"/>
        <end position="146"/>
    </location>
</feature>